<dbReference type="EMBL" id="JARAOO010000001">
    <property type="protein sequence ID" value="KAJ7982295.1"/>
    <property type="molecule type" value="Genomic_DNA"/>
</dbReference>
<evidence type="ECO:0000256" key="2">
    <source>
        <dbReference type="ARBA" id="ARBA00022448"/>
    </source>
</evidence>
<dbReference type="KEGG" id="qsa:O6P43_001436"/>
<evidence type="ECO:0000313" key="14">
    <source>
        <dbReference type="EMBL" id="KAJ7982295.1"/>
    </source>
</evidence>
<feature type="transmembrane region" description="Helical" evidence="10">
    <location>
        <begin position="103"/>
        <end position="123"/>
    </location>
</feature>
<dbReference type="PANTHER" id="PTHR32468:SF17">
    <property type="entry name" value="CATION_H(+) ANTIPORTER 4"/>
    <property type="match status" value="1"/>
</dbReference>
<keyword evidence="6 10" id="KW-1133">Transmembrane helix</keyword>
<keyword evidence="7" id="KW-0406">Ion transport</keyword>
<organism evidence="14 15">
    <name type="scientific">Quillaja saponaria</name>
    <name type="common">Soap bark tree</name>
    <dbReference type="NCBI Taxonomy" id="32244"/>
    <lineage>
        <taxon>Eukaryota</taxon>
        <taxon>Viridiplantae</taxon>
        <taxon>Streptophyta</taxon>
        <taxon>Embryophyta</taxon>
        <taxon>Tracheophyta</taxon>
        <taxon>Spermatophyta</taxon>
        <taxon>Magnoliopsida</taxon>
        <taxon>eudicotyledons</taxon>
        <taxon>Gunneridae</taxon>
        <taxon>Pentapetalae</taxon>
        <taxon>rosids</taxon>
        <taxon>fabids</taxon>
        <taxon>Fabales</taxon>
        <taxon>Quillajaceae</taxon>
        <taxon>Quillaja</taxon>
    </lineage>
</organism>
<evidence type="ECO:0000313" key="15">
    <source>
        <dbReference type="Proteomes" id="UP001163823"/>
    </source>
</evidence>
<evidence type="ECO:0000256" key="1">
    <source>
        <dbReference type="ARBA" id="ARBA00004141"/>
    </source>
</evidence>
<feature type="transmembrane region" description="Helical" evidence="10">
    <location>
        <begin position="383"/>
        <end position="403"/>
    </location>
</feature>
<feature type="transmembrane region" description="Helical" evidence="10">
    <location>
        <begin position="271"/>
        <end position="287"/>
    </location>
</feature>
<feature type="transmembrane region" description="Helical" evidence="10">
    <location>
        <begin position="167"/>
        <end position="189"/>
    </location>
</feature>
<feature type="domain" description="Cation/H(+) antiporter C-terminal" evidence="13">
    <location>
        <begin position="632"/>
        <end position="778"/>
    </location>
</feature>
<dbReference type="GO" id="GO:0012505">
    <property type="term" value="C:endomembrane system"/>
    <property type="evidence" value="ECO:0007669"/>
    <property type="project" value="TreeGrafter"/>
</dbReference>
<proteinExistence type="inferred from homology"/>
<evidence type="ECO:0000256" key="9">
    <source>
        <dbReference type="ARBA" id="ARBA00038341"/>
    </source>
</evidence>
<keyword evidence="5" id="KW-0630">Potassium</keyword>
<comment type="subcellular location">
    <subcellularLocation>
        <location evidence="1">Membrane</location>
        <topology evidence="1">Multi-pass membrane protein</topology>
    </subcellularLocation>
</comment>
<feature type="transmembrane region" description="Helical" evidence="10">
    <location>
        <begin position="135"/>
        <end position="155"/>
    </location>
</feature>
<evidence type="ECO:0000256" key="4">
    <source>
        <dbReference type="ARBA" id="ARBA00022692"/>
    </source>
</evidence>
<comment type="caution">
    <text evidence="14">The sequence shown here is derived from an EMBL/GenBank/DDBJ whole genome shotgun (WGS) entry which is preliminary data.</text>
</comment>
<feature type="domain" description="Cation/H+ exchanger transmembrane" evidence="11">
    <location>
        <begin position="52"/>
        <end position="433"/>
    </location>
</feature>
<dbReference type="Proteomes" id="UP001163823">
    <property type="component" value="Chromosome 1"/>
</dbReference>
<dbReference type="InterPro" id="IPR057291">
    <property type="entry name" value="CHX17_2nd"/>
</dbReference>
<evidence type="ECO:0000259" key="12">
    <source>
        <dbReference type="Pfam" id="PF23256"/>
    </source>
</evidence>
<feature type="transmembrane region" description="Helical" evidence="10">
    <location>
        <begin position="237"/>
        <end position="259"/>
    </location>
</feature>
<dbReference type="Pfam" id="PF23256">
    <property type="entry name" value="CHX17_2nd"/>
    <property type="match status" value="1"/>
</dbReference>
<feature type="domain" description="Cation/H(+) antiporter central" evidence="12">
    <location>
        <begin position="491"/>
        <end position="616"/>
    </location>
</feature>
<dbReference type="InterPro" id="IPR057290">
    <property type="entry name" value="CHX17_C"/>
</dbReference>
<evidence type="ECO:0000259" key="11">
    <source>
        <dbReference type="Pfam" id="PF00999"/>
    </source>
</evidence>
<dbReference type="Pfam" id="PF00999">
    <property type="entry name" value="Na_H_Exchanger"/>
    <property type="match status" value="1"/>
</dbReference>
<feature type="transmembrane region" description="Helical" evidence="10">
    <location>
        <begin position="293"/>
        <end position="314"/>
    </location>
</feature>
<feature type="transmembrane region" description="Helical" evidence="10">
    <location>
        <begin position="201"/>
        <end position="225"/>
    </location>
</feature>
<evidence type="ECO:0000256" key="10">
    <source>
        <dbReference type="SAM" id="Phobius"/>
    </source>
</evidence>
<evidence type="ECO:0000259" key="13">
    <source>
        <dbReference type="Pfam" id="PF23259"/>
    </source>
</evidence>
<keyword evidence="4 10" id="KW-0812">Transmembrane</keyword>
<feature type="transmembrane region" description="Helical" evidence="10">
    <location>
        <begin position="351"/>
        <end position="376"/>
    </location>
</feature>
<dbReference type="InterPro" id="IPR050794">
    <property type="entry name" value="CPA2_transporter"/>
</dbReference>
<dbReference type="InterPro" id="IPR006153">
    <property type="entry name" value="Cation/H_exchanger_TM"/>
</dbReference>
<keyword evidence="3" id="KW-0633">Potassium transport</keyword>
<name>A0AAD7QJ97_QUISA</name>
<dbReference type="GO" id="GO:0006885">
    <property type="term" value="P:regulation of pH"/>
    <property type="evidence" value="ECO:0007669"/>
    <property type="project" value="TreeGrafter"/>
</dbReference>
<evidence type="ECO:0000256" key="7">
    <source>
        <dbReference type="ARBA" id="ARBA00023065"/>
    </source>
</evidence>
<keyword evidence="2" id="KW-0813">Transport</keyword>
<dbReference type="AlphaFoldDB" id="A0AAD7QJ97"/>
<evidence type="ECO:0000256" key="6">
    <source>
        <dbReference type="ARBA" id="ARBA00022989"/>
    </source>
</evidence>
<dbReference type="Pfam" id="PF23259">
    <property type="entry name" value="CHX17_C"/>
    <property type="match status" value="1"/>
</dbReference>
<sequence length="782" mass="86710">MSSNKTLHKVCIPLPPQVNSAGLFHLSRKSSEPAALEQLSMQITLIFVLTQACHLILKRLRVPIFVSQIVAGLILGQSFFWGPKFPEITKFKTYMFSSDTQEVLNVVSVFGYTIFLFLIGVKTDVSVIKKTGGKAWAVGVSALVFPLIFGLGILWCCTLFKSNFKLGNLPFVATTYSLTSFTVVACLLQDLKIINSELGRVGLSSALVCDIMGLVLTSITTLIRVSKKDAMKGFIDFVALIGFTITVLLIIHPAMKWVVRYTPEGQPVKDLYVYAILLVVLVSGLLTDQINQTMLLGPFILGLAVPAGPPLGSAVVRKIETFTEGILMPIFTSVCAIKVNLTHVVKEKEVFFLDTILFAVTFLIKVISTLVPALIFKIPSKDGLALALIMSCKGIVQLALYSFFFDNETIDAQTYALQLISILITAIVAPNLVKYLYDPSRKYAGYQKRNITNLKPNAELRVLTCIHTENDFPAMINLLEVSCPTKGNPISVYALHLIELIGRSSPLFISHQTRGQNGLTKISHSENVIFNFNQFEINNQGAVTADIFTAVSPFKLMHEDICTLALNKLACLIVLPFHQRWSTDGSINSQDNTIRALNRSVIERAPCSIGIIVDRAHLQDTPAMGTHHSVFRVAMIFLGGNDDREALVFSKRMAKDPKKVSLTVLRLLACQEVNEDRRDWEEVLDMVALNDFKQRHTQQEHVTYIEKMAPDCHQTAFILRSIVNEFDLIVVGRRQGIRSPQTLGLTEWSEFPELGTVGDLLASSDLNGKASILVVQQQRQMS</sequence>
<dbReference type="GO" id="GO:1902600">
    <property type="term" value="P:proton transmembrane transport"/>
    <property type="evidence" value="ECO:0007669"/>
    <property type="project" value="InterPro"/>
</dbReference>
<feature type="transmembrane region" description="Helical" evidence="10">
    <location>
        <begin position="64"/>
        <end position="83"/>
    </location>
</feature>
<comment type="similarity">
    <text evidence="9">Belongs to the monovalent cation:proton antiporter 2 (CPA2) transporter (TC 2.A.37) family. CHX (TC 2.A.37.4) subfamily.</text>
</comment>
<dbReference type="InterPro" id="IPR038770">
    <property type="entry name" value="Na+/solute_symporter_sf"/>
</dbReference>
<dbReference type="PANTHER" id="PTHR32468">
    <property type="entry name" value="CATION/H + ANTIPORTER"/>
    <property type="match status" value="1"/>
</dbReference>
<dbReference type="GO" id="GO:0016020">
    <property type="term" value="C:membrane"/>
    <property type="evidence" value="ECO:0007669"/>
    <property type="project" value="UniProtKB-SubCell"/>
</dbReference>
<evidence type="ECO:0000256" key="5">
    <source>
        <dbReference type="ARBA" id="ARBA00022958"/>
    </source>
</evidence>
<dbReference type="Gene3D" id="1.20.1530.20">
    <property type="match status" value="1"/>
</dbReference>
<dbReference type="GO" id="GO:0006813">
    <property type="term" value="P:potassium ion transport"/>
    <property type="evidence" value="ECO:0007669"/>
    <property type="project" value="UniProtKB-KW"/>
</dbReference>
<keyword evidence="8 10" id="KW-0472">Membrane</keyword>
<evidence type="ECO:0000256" key="3">
    <source>
        <dbReference type="ARBA" id="ARBA00022538"/>
    </source>
</evidence>
<feature type="transmembrane region" description="Helical" evidence="10">
    <location>
        <begin position="415"/>
        <end position="433"/>
    </location>
</feature>
<feature type="transmembrane region" description="Helical" evidence="10">
    <location>
        <begin position="326"/>
        <end position="345"/>
    </location>
</feature>
<accession>A0AAD7QJ97</accession>
<dbReference type="GO" id="GO:0015297">
    <property type="term" value="F:antiporter activity"/>
    <property type="evidence" value="ECO:0007669"/>
    <property type="project" value="InterPro"/>
</dbReference>
<protein>
    <submittedName>
        <fullName evidence="14">Cation/H(+) antiporter like</fullName>
    </submittedName>
</protein>
<gene>
    <name evidence="14" type="ORF">O6P43_001436</name>
</gene>
<reference evidence="14 15" key="1">
    <citation type="journal article" date="2023" name="Science">
        <title>Elucidation of the pathway for biosynthesis of saponin adjuvants from the soapbark tree.</title>
        <authorList>
            <person name="Reed J."/>
            <person name="Orme A."/>
            <person name="El-Demerdash A."/>
            <person name="Owen C."/>
            <person name="Martin L.B.B."/>
            <person name="Misra R.C."/>
            <person name="Kikuchi S."/>
            <person name="Rejzek M."/>
            <person name="Martin A.C."/>
            <person name="Harkess A."/>
            <person name="Leebens-Mack J."/>
            <person name="Louveau T."/>
            <person name="Stephenson M.J."/>
            <person name="Osbourn A."/>
        </authorList>
    </citation>
    <scope>NUCLEOTIDE SEQUENCE [LARGE SCALE GENOMIC DNA]</scope>
    <source>
        <strain evidence="14">S10</strain>
    </source>
</reference>
<keyword evidence="15" id="KW-1185">Reference proteome</keyword>
<evidence type="ECO:0000256" key="8">
    <source>
        <dbReference type="ARBA" id="ARBA00023136"/>
    </source>
</evidence>